<organism evidence="1 2">
    <name type="scientific">Echinicola arenosa</name>
    <dbReference type="NCBI Taxonomy" id="2774144"/>
    <lineage>
        <taxon>Bacteria</taxon>
        <taxon>Pseudomonadati</taxon>
        <taxon>Bacteroidota</taxon>
        <taxon>Cytophagia</taxon>
        <taxon>Cytophagales</taxon>
        <taxon>Cyclobacteriaceae</taxon>
        <taxon>Echinicola</taxon>
    </lineage>
</organism>
<proteinExistence type="predicted"/>
<keyword evidence="2" id="KW-1185">Reference proteome</keyword>
<dbReference type="Proteomes" id="UP000647133">
    <property type="component" value="Unassembled WGS sequence"/>
</dbReference>
<sequence length="579" mass="69260">MRFDIFIDKHWDIFISHICEFHPLNTEFIDKFNYELSWTSISKNQNLKWNVDSLEKYENRFLWHELAWNSGINWSTDLIKKFNKRLDWYYLGRNNKLPISETFINEHRKKIFIIESNVFLTEQLEKVYGKPLLPALKGKTEKILIDDFNDVDKLLIDKNKELRQNSRLFYENYIKKEIEGRNLNDIFESKFDYSQRFFFMQPIENDEYGLTPEFEVDGRNPFDILQNDRNIIELKNNLVLKSGSLQEGKSRLLEMPRFSTFSYNPILLVSENIKTILEQFNLPDYTLTLVKLKPKKINTRDKFYLLQINHDTLTKELDFEKVHFSYRLKKGIIASQASYSEWKNIETPITSYADLQEFLNNLNKELKNKGMRESIEFRPSEFILNTKYDLYSYSVHNKFIVSEFLKNELEKHLPSQISFHSAQLLSIKIEQEQYDLMSKREIDLIDKVTRIKYTNASEDLFYYDKMQRLEEADSELPENSFKGDEFTNKEKELNVVLPEKFKRLFRKGNIDDEYELLSIDDFYIQNEFADRIPETYKSLIFAENGCGDSLGLILNKKSDYKLKSQIYEFLHETGEVEKK</sequence>
<accession>A0ABR9AH41</accession>
<dbReference type="EMBL" id="JACYTQ010000002">
    <property type="protein sequence ID" value="MBD8488160.1"/>
    <property type="molecule type" value="Genomic_DNA"/>
</dbReference>
<name>A0ABR9AH41_9BACT</name>
<comment type="caution">
    <text evidence="1">The sequence shown here is derived from an EMBL/GenBank/DDBJ whole genome shotgun (WGS) entry which is preliminary data.</text>
</comment>
<reference evidence="1 2" key="1">
    <citation type="submission" date="2020-09" db="EMBL/GenBank/DDBJ databases">
        <title>Echinicola sp. CAU 1574 isolated from sand of Sido Beach.</title>
        <authorList>
            <person name="Kim W."/>
        </authorList>
    </citation>
    <scope>NUCLEOTIDE SEQUENCE [LARGE SCALE GENOMIC DNA]</scope>
    <source>
        <strain evidence="1 2">CAU 1574</strain>
    </source>
</reference>
<evidence type="ECO:0000313" key="2">
    <source>
        <dbReference type="Proteomes" id="UP000647133"/>
    </source>
</evidence>
<protein>
    <submittedName>
        <fullName evidence="1">SMI1/KNR4 family protein</fullName>
    </submittedName>
</protein>
<evidence type="ECO:0000313" key="1">
    <source>
        <dbReference type="EMBL" id="MBD8488160.1"/>
    </source>
</evidence>
<dbReference type="RefSeq" id="WP_192009053.1">
    <property type="nucleotide sequence ID" value="NZ_JACYTQ010000002.1"/>
</dbReference>
<gene>
    <name evidence="1" type="ORF">IFO69_05315</name>
</gene>